<accession>A0AAV5UC23</accession>
<feature type="non-terminal residue" evidence="1">
    <location>
        <position position="1"/>
    </location>
</feature>
<evidence type="ECO:0000313" key="2">
    <source>
        <dbReference type="Proteomes" id="UP001432027"/>
    </source>
</evidence>
<name>A0AAV5UC23_9BILA</name>
<comment type="caution">
    <text evidence="1">The sequence shown here is derived from an EMBL/GenBank/DDBJ whole genome shotgun (WGS) entry which is preliminary data.</text>
</comment>
<dbReference type="EMBL" id="BTSX01000006">
    <property type="protein sequence ID" value="GMT03912.1"/>
    <property type="molecule type" value="Genomic_DNA"/>
</dbReference>
<protein>
    <submittedName>
        <fullName evidence="1">Uncharacterized protein</fullName>
    </submittedName>
</protein>
<dbReference type="Proteomes" id="UP001432027">
    <property type="component" value="Unassembled WGS sequence"/>
</dbReference>
<keyword evidence="2" id="KW-1185">Reference proteome</keyword>
<feature type="non-terminal residue" evidence="1">
    <location>
        <position position="67"/>
    </location>
</feature>
<dbReference type="AlphaFoldDB" id="A0AAV5UC23"/>
<reference evidence="1" key="1">
    <citation type="submission" date="2023-10" db="EMBL/GenBank/DDBJ databases">
        <title>Genome assembly of Pristionchus species.</title>
        <authorList>
            <person name="Yoshida K."/>
            <person name="Sommer R.J."/>
        </authorList>
    </citation>
    <scope>NUCLEOTIDE SEQUENCE</scope>
    <source>
        <strain evidence="1">RS0144</strain>
    </source>
</reference>
<sequence>PLMFMQFPLSDDKLAKLRRAAIRGPLRDINYFHQFLRQTKISHDDPRCKPIFRAAFTLLPYQEQVEI</sequence>
<gene>
    <name evidence="1" type="ORF">PENTCL1PPCAC_26086</name>
</gene>
<proteinExistence type="predicted"/>
<organism evidence="1 2">
    <name type="scientific">Pristionchus entomophagus</name>
    <dbReference type="NCBI Taxonomy" id="358040"/>
    <lineage>
        <taxon>Eukaryota</taxon>
        <taxon>Metazoa</taxon>
        <taxon>Ecdysozoa</taxon>
        <taxon>Nematoda</taxon>
        <taxon>Chromadorea</taxon>
        <taxon>Rhabditida</taxon>
        <taxon>Rhabditina</taxon>
        <taxon>Diplogasteromorpha</taxon>
        <taxon>Diplogasteroidea</taxon>
        <taxon>Neodiplogasteridae</taxon>
        <taxon>Pristionchus</taxon>
    </lineage>
</organism>
<evidence type="ECO:0000313" key="1">
    <source>
        <dbReference type="EMBL" id="GMT03912.1"/>
    </source>
</evidence>